<proteinExistence type="predicted"/>
<protein>
    <submittedName>
        <fullName evidence="3">Outer membrane protein TolC</fullName>
    </submittedName>
</protein>
<dbReference type="RefSeq" id="WP_143596204.1">
    <property type="nucleotide sequence ID" value="NZ_FWZX01000007.1"/>
</dbReference>
<dbReference type="Gene3D" id="1.20.1600.10">
    <property type="entry name" value="Outer membrane efflux proteins (OEP)"/>
    <property type="match status" value="1"/>
</dbReference>
<evidence type="ECO:0000256" key="1">
    <source>
        <dbReference type="SAM" id="Coils"/>
    </source>
</evidence>
<evidence type="ECO:0000313" key="3">
    <source>
        <dbReference type="EMBL" id="SMF20513.1"/>
    </source>
</evidence>
<name>A0A1Y6BMW5_9PROT</name>
<feature type="compositionally biased region" description="Polar residues" evidence="2">
    <location>
        <begin position="668"/>
        <end position="685"/>
    </location>
</feature>
<keyword evidence="1" id="KW-0175">Coiled coil</keyword>
<feature type="coiled-coil region" evidence="1">
    <location>
        <begin position="230"/>
        <end position="264"/>
    </location>
</feature>
<evidence type="ECO:0000313" key="4">
    <source>
        <dbReference type="Proteomes" id="UP000192917"/>
    </source>
</evidence>
<reference evidence="3 4" key="1">
    <citation type="submission" date="2017-04" db="EMBL/GenBank/DDBJ databases">
        <authorList>
            <person name="Afonso C.L."/>
            <person name="Miller P.J."/>
            <person name="Scott M.A."/>
            <person name="Spackman E."/>
            <person name="Goraichik I."/>
            <person name="Dimitrov K.M."/>
            <person name="Suarez D.L."/>
            <person name="Swayne D.E."/>
        </authorList>
    </citation>
    <scope>NUCLEOTIDE SEQUENCE [LARGE SCALE GENOMIC DNA]</scope>
    <source>
        <strain evidence="3 4">USBA 355</strain>
    </source>
</reference>
<dbReference type="SUPFAM" id="SSF56954">
    <property type="entry name" value="Outer membrane efflux proteins (OEP)"/>
    <property type="match status" value="1"/>
</dbReference>
<dbReference type="PANTHER" id="PTHR30203">
    <property type="entry name" value="OUTER MEMBRANE CATION EFFLUX PROTEIN"/>
    <property type="match status" value="1"/>
</dbReference>
<dbReference type="PANTHER" id="PTHR30203:SF29">
    <property type="entry name" value="PROTEIN CYAE"/>
    <property type="match status" value="1"/>
</dbReference>
<feature type="compositionally biased region" description="Low complexity" evidence="2">
    <location>
        <begin position="565"/>
        <end position="579"/>
    </location>
</feature>
<dbReference type="EMBL" id="FWZX01000007">
    <property type="protein sequence ID" value="SMF20513.1"/>
    <property type="molecule type" value="Genomic_DNA"/>
</dbReference>
<dbReference type="Proteomes" id="UP000192917">
    <property type="component" value="Unassembled WGS sequence"/>
</dbReference>
<dbReference type="AlphaFoldDB" id="A0A1Y6BMW5"/>
<dbReference type="STRING" id="560819.SAMN05428998_10720"/>
<feature type="compositionally biased region" description="Polar residues" evidence="2">
    <location>
        <begin position="123"/>
        <end position="137"/>
    </location>
</feature>
<organism evidence="3 4">
    <name type="scientific">Tistlia consotensis USBA 355</name>
    <dbReference type="NCBI Taxonomy" id="560819"/>
    <lineage>
        <taxon>Bacteria</taxon>
        <taxon>Pseudomonadati</taxon>
        <taxon>Pseudomonadota</taxon>
        <taxon>Alphaproteobacteria</taxon>
        <taxon>Rhodospirillales</taxon>
        <taxon>Rhodovibrionaceae</taxon>
        <taxon>Tistlia</taxon>
    </lineage>
</organism>
<dbReference type="GO" id="GO:0015562">
    <property type="term" value="F:efflux transmembrane transporter activity"/>
    <property type="evidence" value="ECO:0007669"/>
    <property type="project" value="InterPro"/>
</dbReference>
<feature type="compositionally biased region" description="Low complexity" evidence="2">
    <location>
        <begin position="109"/>
        <end position="122"/>
    </location>
</feature>
<feature type="region of interest" description="Disordered" evidence="2">
    <location>
        <begin position="109"/>
        <end position="137"/>
    </location>
</feature>
<accession>A0A1Y6BMW5</accession>
<keyword evidence="4" id="KW-1185">Reference proteome</keyword>
<dbReference type="InterPro" id="IPR010131">
    <property type="entry name" value="MdtP/NodT-like"/>
</dbReference>
<sequence>MSSLSTWSRVGGRLAAAAVVPLVLASCAIQPDPYTTKELQQKAVEQYKTLYSKQEPIKGPVGLYEAMARAVRYNLDQRVKVMEEAFSQRQLDVARFDLLPQINAGGAASHRNNVNASSSRSVITGQESLEPSTSQDQNSYTADLNVVWNVLDFGIGYFAANQQADRALVAYEQRRRIIQQIVQDVRSAYWRAVAGQRLLDQVDPLLRKVAAARADSRRIEQLRLRSPLEALTYQRTLLDTQRQLNDLRRELLLAKAQLATLMNLPPDQDFQVVMPDDSDFPVPKIELSPDQLEMLALTYRPELHEDIYQSRISRDETRKAMLRLLPGIEFNTSLNYDSNSFLVNQSWYEYGARISWNLLNLINGPARIELAETQEDLVKAKRRATAAAVVTQAHVSWISFHEARDDFSNAADLVKIDGRILDQFKAGGRADRFGQLPIIQSELNLLLSQLRRDLAYARLQSASGQILLSIGADPLPDQIADGSLDTLAAAIRDTEHRWEKGDFVMAAELPPGAGDGQAAMPEAAAEPVVGPVPVAEAVEMPRRPGERVEVQAAAADLPRQAGEGTASSSSTTSASAPAAQPLVKPSVTKPALNKPEITHPATPAAPSMPKLGLAPAGSARQATTMMQPPSAPSQAIAPIAPGPQPSAITAPSPAEIAEPQPVAAQDTPADQQQKVVPQPTSSGSLMQRFFSSLKPAS</sequence>
<gene>
    <name evidence="3" type="ORF">SAMN05428998_10720</name>
</gene>
<evidence type="ECO:0000256" key="2">
    <source>
        <dbReference type="SAM" id="MobiDB-lite"/>
    </source>
</evidence>
<feature type="region of interest" description="Disordered" evidence="2">
    <location>
        <begin position="555"/>
        <end position="697"/>
    </location>
</feature>